<dbReference type="InterPro" id="IPR039608">
    <property type="entry name" value="VQ_1/10"/>
</dbReference>
<dbReference type="AlphaFoldDB" id="A0A7J0G3H2"/>
<dbReference type="PANTHER" id="PTHR34777:SF1">
    <property type="entry name" value="VQ MOTIF-CONTAINING PROTEIN 10"/>
    <property type="match status" value="1"/>
</dbReference>
<dbReference type="Pfam" id="PF05678">
    <property type="entry name" value="VQ"/>
    <property type="match status" value="1"/>
</dbReference>
<comment type="caution">
    <text evidence="2">The sequence shown here is derived from an EMBL/GenBank/DDBJ whole genome shotgun (WGS) entry which is preliminary data.</text>
</comment>
<evidence type="ECO:0000259" key="1">
    <source>
        <dbReference type="Pfam" id="PF05678"/>
    </source>
</evidence>
<dbReference type="InterPro" id="IPR008889">
    <property type="entry name" value="VQ"/>
</dbReference>
<keyword evidence="3" id="KW-1185">Reference proteome</keyword>
<name>A0A7J0G3H2_9ERIC</name>
<dbReference type="EMBL" id="BJWL01000017">
    <property type="protein sequence ID" value="GFZ05319.1"/>
    <property type="molecule type" value="Genomic_DNA"/>
</dbReference>
<reference evidence="2 3" key="1">
    <citation type="submission" date="2019-07" db="EMBL/GenBank/DDBJ databases">
        <title>De Novo Assembly of kiwifruit Actinidia rufa.</title>
        <authorList>
            <person name="Sugita-Konishi S."/>
            <person name="Sato K."/>
            <person name="Mori E."/>
            <person name="Abe Y."/>
            <person name="Kisaki G."/>
            <person name="Hamano K."/>
            <person name="Suezawa K."/>
            <person name="Otani M."/>
            <person name="Fukuda T."/>
            <person name="Manabe T."/>
            <person name="Gomi K."/>
            <person name="Tabuchi M."/>
            <person name="Akimitsu K."/>
            <person name="Kataoka I."/>
        </authorList>
    </citation>
    <scope>NUCLEOTIDE SEQUENCE [LARGE SCALE GENOMIC DNA]</scope>
    <source>
        <strain evidence="3">cv. Fuchu</strain>
    </source>
</reference>
<dbReference type="Proteomes" id="UP000585474">
    <property type="component" value="Unassembled WGS sequence"/>
</dbReference>
<evidence type="ECO:0000313" key="2">
    <source>
        <dbReference type="EMBL" id="GFZ05319.1"/>
    </source>
</evidence>
<accession>A0A7J0G3H2</accession>
<evidence type="ECO:0000313" key="3">
    <source>
        <dbReference type="Proteomes" id="UP000585474"/>
    </source>
</evidence>
<proteinExistence type="predicted"/>
<dbReference type="PANTHER" id="PTHR34777">
    <property type="entry name" value="VQ MOTIF-CONTAINING PROTEIN 10"/>
    <property type="match status" value="1"/>
</dbReference>
<protein>
    <recommendedName>
        <fullName evidence="1">VQ domain-containing protein</fullName>
    </recommendedName>
</protein>
<organism evidence="2 3">
    <name type="scientific">Actinidia rufa</name>
    <dbReference type="NCBI Taxonomy" id="165716"/>
    <lineage>
        <taxon>Eukaryota</taxon>
        <taxon>Viridiplantae</taxon>
        <taxon>Streptophyta</taxon>
        <taxon>Embryophyta</taxon>
        <taxon>Tracheophyta</taxon>
        <taxon>Spermatophyta</taxon>
        <taxon>Magnoliopsida</taxon>
        <taxon>eudicotyledons</taxon>
        <taxon>Gunneridae</taxon>
        <taxon>Pentapetalae</taxon>
        <taxon>asterids</taxon>
        <taxon>Ericales</taxon>
        <taxon>Actinidiaceae</taxon>
        <taxon>Actinidia</taxon>
    </lineage>
</organism>
<gene>
    <name evidence="2" type="ORF">Acr_17g0008910</name>
</gene>
<sequence>MSRGMSRQVRIVFIDTQYVETDATNFKSIVHGLTGKDSMVGVEPPLAKTRVVKPSGVGDQRVVGSSVFSRGVSFKDFDRLLMELPPLDELFSAI</sequence>
<dbReference type="OrthoDB" id="691083at2759"/>
<feature type="domain" description="VQ" evidence="1">
    <location>
        <begin position="14"/>
        <end position="38"/>
    </location>
</feature>